<feature type="transmembrane region" description="Helical" evidence="8">
    <location>
        <begin position="131"/>
        <end position="154"/>
    </location>
</feature>
<dbReference type="PANTHER" id="PTHR43357">
    <property type="entry name" value="INNER MEMBRANE ABC TRANSPORTER PERMEASE PROTEIN YDCV"/>
    <property type="match status" value="1"/>
</dbReference>
<dbReference type="OrthoDB" id="9815533at2"/>
<dbReference type="SUPFAM" id="SSF161098">
    <property type="entry name" value="MetI-like"/>
    <property type="match status" value="1"/>
</dbReference>
<keyword evidence="2 8" id="KW-0813">Transport</keyword>
<dbReference type="EMBL" id="QHHQ01000009">
    <property type="protein sequence ID" value="RAH97337.1"/>
    <property type="molecule type" value="Genomic_DNA"/>
</dbReference>
<keyword evidence="5 8" id="KW-0812">Transmembrane</keyword>
<dbReference type="InterPro" id="IPR035906">
    <property type="entry name" value="MetI-like_sf"/>
</dbReference>
<evidence type="ECO:0000259" key="9">
    <source>
        <dbReference type="PROSITE" id="PS50928"/>
    </source>
</evidence>
<proteinExistence type="inferred from homology"/>
<feature type="transmembrane region" description="Helical" evidence="8">
    <location>
        <begin position="98"/>
        <end position="119"/>
    </location>
</feature>
<keyword evidence="11" id="KW-1185">Reference proteome</keyword>
<keyword evidence="7 8" id="KW-0472">Membrane</keyword>
<accession>A0A8B2NEP7</accession>
<dbReference type="Pfam" id="PF00528">
    <property type="entry name" value="BPD_transp_1"/>
    <property type="match status" value="1"/>
</dbReference>
<feature type="transmembrane region" description="Helical" evidence="8">
    <location>
        <begin position="175"/>
        <end position="200"/>
    </location>
</feature>
<dbReference type="PROSITE" id="PS50928">
    <property type="entry name" value="ABC_TM1"/>
    <property type="match status" value="1"/>
</dbReference>
<name>A0A8B2NEP7_9HYPH</name>
<feature type="transmembrane region" description="Helical" evidence="8">
    <location>
        <begin position="233"/>
        <end position="254"/>
    </location>
</feature>
<feature type="transmembrane region" description="Helical" evidence="8">
    <location>
        <begin position="63"/>
        <end position="86"/>
    </location>
</feature>
<evidence type="ECO:0000256" key="1">
    <source>
        <dbReference type="ARBA" id="ARBA00004429"/>
    </source>
</evidence>
<keyword evidence="6 8" id="KW-1133">Transmembrane helix</keyword>
<feature type="domain" description="ABC transmembrane type-1" evidence="9">
    <location>
        <begin position="63"/>
        <end position="254"/>
    </location>
</feature>
<evidence type="ECO:0000313" key="10">
    <source>
        <dbReference type="EMBL" id="RAH97337.1"/>
    </source>
</evidence>
<dbReference type="InterPro" id="IPR000515">
    <property type="entry name" value="MetI-like"/>
</dbReference>
<dbReference type="Gene3D" id="1.10.3720.10">
    <property type="entry name" value="MetI-like"/>
    <property type="match status" value="1"/>
</dbReference>
<sequence>MPGAGGLGARVIGFLVVAFLIVPILVVIPVSFTDTTYLSLPKDGLSLQHYANFIEDPKWRDSFLLSMATALASTVIAVPLGTLFAVSCWRLAGRTSELLRFVILLPIIVPGVVNAIGIYRQWAELGLVDTVLGVILVQVVVSTPYVVIVVSSALADFDPRLLQAAANLGARHWQALLWVIVPAIRVGIGAAAVLAFVTAWDETVVMLFITGLRVYLLPRALWDGVQENVDPTVAVTASLMIALTLLGVTVSMMAEARRKARDTKHKEPK</sequence>
<organism evidence="10 11">
    <name type="scientific">Acuticoccus sediminis</name>
    <dbReference type="NCBI Taxonomy" id="2184697"/>
    <lineage>
        <taxon>Bacteria</taxon>
        <taxon>Pseudomonadati</taxon>
        <taxon>Pseudomonadota</taxon>
        <taxon>Alphaproteobacteria</taxon>
        <taxon>Hyphomicrobiales</taxon>
        <taxon>Amorphaceae</taxon>
        <taxon>Acuticoccus</taxon>
    </lineage>
</organism>
<dbReference type="Proteomes" id="UP000249590">
    <property type="component" value="Unassembled WGS sequence"/>
</dbReference>
<evidence type="ECO:0000256" key="4">
    <source>
        <dbReference type="ARBA" id="ARBA00022519"/>
    </source>
</evidence>
<evidence type="ECO:0000256" key="5">
    <source>
        <dbReference type="ARBA" id="ARBA00022692"/>
    </source>
</evidence>
<reference evidence="10 11" key="1">
    <citation type="submission" date="2018-05" db="EMBL/GenBank/DDBJ databases">
        <title>Acuticoccus sediminis sp. nov., isolated from deep-sea sediment of Indian Ocean.</title>
        <authorList>
            <person name="Liu X."/>
            <person name="Lai Q."/>
            <person name="Du Y."/>
            <person name="Sun F."/>
            <person name="Zhang X."/>
            <person name="Wang S."/>
            <person name="Shao Z."/>
        </authorList>
    </citation>
    <scope>NUCLEOTIDE SEQUENCE [LARGE SCALE GENOMIC DNA]</scope>
    <source>
        <strain evidence="10 11">PTG4-2</strain>
    </source>
</reference>
<keyword evidence="4" id="KW-0997">Cell inner membrane</keyword>
<evidence type="ECO:0000256" key="2">
    <source>
        <dbReference type="ARBA" id="ARBA00022448"/>
    </source>
</evidence>
<comment type="subcellular location">
    <subcellularLocation>
        <location evidence="1">Cell inner membrane</location>
        <topology evidence="1">Multi-pass membrane protein</topology>
    </subcellularLocation>
    <subcellularLocation>
        <location evidence="8">Cell membrane</location>
        <topology evidence="8">Multi-pass membrane protein</topology>
    </subcellularLocation>
</comment>
<comment type="caution">
    <text evidence="10">The sequence shown here is derived from an EMBL/GenBank/DDBJ whole genome shotgun (WGS) entry which is preliminary data.</text>
</comment>
<evidence type="ECO:0000256" key="6">
    <source>
        <dbReference type="ARBA" id="ARBA00022989"/>
    </source>
</evidence>
<gene>
    <name evidence="10" type="ORF">DLJ53_29495</name>
</gene>
<keyword evidence="3" id="KW-1003">Cell membrane</keyword>
<evidence type="ECO:0000313" key="11">
    <source>
        <dbReference type="Proteomes" id="UP000249590"/>
    </source>
</evidence>
<dbReference type="CDD" id="cd06261">
    <property type="entry name" value="TM_PBP2"/>
    <property type="match status" value="1"/>
</dbReference>
<evidence type="ECO:0000256" key="8">
    <source>
        <dbReference type="RuleBase" id="RU363032"/>
    </source>
</evidence>
<dbReference type="GO" id="GO:0055085">
    <property type="term" value="P:transmembrane transport"/>
    <property type="evidence" value="ECO:0007669"/>
    <property type="project" value="InterPro"/>
</dbReference>
<dbReference type="PANTHER" id="PTHR43357:SF4">
    <property type="entry name" value="INNER MEMBRANE ABC TRANSPORTER PERMEASE PROTEIN YDCV"/>
    <property type="match status" value="1"/>
</dbReference>
<dbReference type="RefSeq" id="WP_111351863.1">
    <property type="nucleotide sequence ID" value="NZ_QHHQ01000009.1"/>
</dbReference>
<protein>
    <submittedName>
        <fullName evidence="10">ABC transporter permease</fullName>
    </submittedName>
</protein>
<evidence type="ECO:0000256" key="7">
    <source>
        <dbReference type="ARBA" id="ARBA00023136"/>
    </source>
</evidence>
<dbReference type="GO" id="GO:0005886">
    <property type="term" value="C:plasma membrane"/>
    <property type="evidence" value="ECO:0007669"/>
    <property type="project" value="UniProtKB-SubCell"/>
</dbReference>
<feature type="transmembrane region" description="Helical" evidence="8">
    <location>
        <begin position="12"/>
        <end position="32"/>
    </location>
</feature>
<comment type="similarity">
    <text evidence="8">Belongs to the binding-protein-dependent transport system permease family.</text>
</comment>
<evidence type="ECO:0000256" key="3">
    <source>
        <dbReference type="ARBA" id="ARBA00022475"/>
    </source>
</evidence>
<dbReference type="AlphaFoldDB" id="A0A8B2NEP7"/>